<feature type="signal peptide" evidence="1">
    <location>
        <begin position="1"/>
        <end position="28"/>
    </location>
</feature>
<comment type="caution">
    <text evidence="2">The sequence shown here is derived from an EMBL/GenBank/DDBJ whole genome shotgun (WGS) entry which is preliminary data.</text>
</comment>
<reference evidence="3" key="1">
    <citation type="journal article" date="2019" name="Int. J. Syst. Evol. Microbiol.">
        <title>The Global Catalogue of Microorganisms (GCM) 10K type strain sequencing project: providing services to taxonomists for standard genome sequencing and annotation.</title>
        <authorList>
            <consortium name="The Broad Institute Genomics Platform"/>
            <consortium name="The Broad Institute Genome Sequencing Center for Infectious Disease"/>
            <person name="Wu L."/>
            <person name="Ma J."/>
        </authorList>
    </citation>
    <scope>NUCLEOTIDE SEQUENCE [LARGE SCALE GENOMIC DNA]</scope>
    <source>
        <strain evidence="3">KCTC 22228</strain>
    </source>
</reference>
<evidence type="ECO:0000256" key="1">
    <source>
        <dbReference type="SAM" id="SignalP"/>
    </source>
</evidence>
<accession>A0ABQ2YHW7</accession>
<keyword evidence="3" id="KW-1185">Reference proteome</keyword>
<organism evidence="2 3">
    <name type="scientific">Litchfieldella qijiaojingensis</name>
    <dbReference type="NCBI Taxonomy" id="980347"/>
    <lineage>
        <taxon>Bacteria</taxon>
        <taxon>Pseudomonadati</taxon>
        <taxon>Pseudomonadota</taxon>
        <taxon>Gammaproteobacteria</taxon>
        <taxon>Oceanospirillales</taxon>
        <taxon>Halomonadaceae</taxon>
        <taxon>Litchfieldella</taxon>
    </lineage>
</organism>
<keyword evidence="1" id="KW-0732">Signal</keyword>
<dbReference type="RefSeq" id="WP_189466563.1">
    <property type="nucleotide sequence ID" value="NZ_BMXS01000003.1"/>
</dbReference>
<evidence type="ECO:0000313" key="2">
    <source>
        <dbReference type="EMBL" id="GGX83643.1"/>
    </source>
</evidence>
<proteinExistence type="predicted"/>
<sequence>MSNNRSSHRVKSLVVSMVLLMSGSGSQAAGFWSDVGVQPAMGGMGGHDVYAHANAVVIDEEALGVMRGGFSIAGLNLNFGATLRTMVDDILYQTMMDISEAGTKVLSQSLVDPTGQAVLVNPHGRQSIVELTPGNIKVPGLNQFAGIALNDHKGFTAALHNITQNSIVGSVVSDASHRQIAHELKIDIQINNLDALRSATSRAQLLNSLSP</sequence>
<protein>
    <submittedName>
        <fullName evidence="2">Uncharacterized protein</fullName>
    </submittedName>
</protein>
<evidence type="ECO:0000313" key="3">
    <source>
        <dbReference type="Proteomes" id="UP000653056"/>
    </source>
</evidence>
<name>A0ABQ2YHW7_9GAMM</name>
<dbReference type="EMBL" id="BMXS01000003">
    <property type="protein sequence ID" value="GGX83643.1"/>
    <property type="molecule type" value="Genomic_DNA"/>
</dbReference>
<dbReference type="Proteomes" id="UP000653056">
    <property type="component" value="Unassembled WGS sequence"/>
</dbReference>
<feature type="chain" id="PRO_5046070033" evidence="1">
    <location>
        <begin position="29"/>
        <end position="211"/>
    </location>
</feature>
<gene>
    <name evidence="2" type="ORF">GCM10007160_08600</name>
</gene>